<organism evidence="1 2">
    <name type="scientific">Pleurotus ostreatus (strain PC15)</name>
    <name type="common">Oyster mushroom</name>
    <dbReference type="NCBI Taxonomy" id="1137138"/>
    <lineage>
        <taxon>Eukaryota</taxon>
        <taxon>Fungi</taxon>
        <taxon>Dikarya</taxon>
        <taxon>Basidiomycota</taxon>
        <taxon>Agaricomycotina</taxon>
        <taxon>Agaricomycetes</taxon>
        <taxon>Agaricomycetidae</taxon>
        <taxon>Agaricales</taxon>
        <taxon>Pleurotineae</taxon>
        <taxon>Pleurotaceae</taxon>
        <taxon>Pleurotus</taxon>
    </lineage>
</organism>
<dbReference type="InParanoid" id="A0A067NJ07"/>
<name>A0A067NJ07_PLEO1</name>
<dbReference type="STRING" id="1137138.A0A067NJ07"/>
<sequence>MENNPFMKFPPEVVWHIFEHAARSSTSTCKTLCLVNSWCRQLVLPYLFSTVILPTEAAVKDFRSMIFLQANPNDDPAATRVSHRLRLPDFAPSEHVQNLWMEEAHSGVQKVMESCYNAEHVAMDQESFLHLMYMPLVRSYFTPEPSRPERSHPLQVVVIDSDSRWNRASRQGRLQGLLSTGLSHIRLASPMARDSDALDIAPFPQLTHFAMPLSSCLAQDPDVVSRLLQNPTLKMVVCVISGANERELARVWCREVRRGCTNAYLVESSGLDLQEQWEAEVRGGKSIWEKALEYTRRVLEADEPA</sequence>
<reference evidence="2" key="1">
    <citation type="journal article" date="2014" name="Proc. Natl. Acad. Sci. U.S.A.">
        <title>Extensive sampling of basidiomycete genomes demonstrates inadequacy of the white-rot/brown-rot paradigm for wood decay fungi.</title>
        <authorList>
            <person name="Riley R."/>
            <person name="Salamov A.A."/>
            <person name="Brown D.W."/>
            <person name="Nagy L.G."/>
            <person name="Floudas D."/>
            <person name="Held B.W."/>
            <person name="Levasseur A."/>
            <person name="Lombard V."/>
            <person name="Morin E."/>
            <person name="Otillar R."/>
            <person name="Lindquist E.A."/>
            <person name="Sun H."/>
            <person name="LaButti K.M."/>
            <person name="Schmutz J."/>
            <person name="Jabbour D."/>
            <person name="Luo H."/>
            <person name="Baker S.E."/>
            <person name="Pisabarro A.G."/>
            <person name="Walton J.D."/>
            <person name="Blanchette R.A."/>
            <person name="Henrissat B."/>
            <person name="Martin F."/>
            <person name="Cullen D."/>
            <person name="Hibbett D.S."/>
            <person name="Grigoriev I.V."/>
        </authorList>
    </citation>
    <scope>NUCLEOTIDE SEQUENCE [LARGE SCALE GENOMIC DNA]</scope>
    <source>
        <strain evidence="2">PC15</strain>
    </source>
</reference>
<dbReference type="Proteomes" id="UP000027073">
    <property type="component" value="Unassembled WGS sequence"/>
</dbReference>
<dbReference type="HOGENOM" id="CLU_051720_1_0_1"/>
<proteinExistence type="predicted"/>
<evidence type="ECO:0000313" key="2">
    <source>
        <dbReference type="Proteomes" id="UP000027073"/>
    </source>
</evidence>
<dbReference type="VEuPathDB" id="FungiDB:PLEOSDRAFT_1108544"/>
<gene>
    <name evidence="1" type="ORF">PLEOSDRAFT_1108544</name>
</gene>
<evidence type="ECO:0000313" key="1">
    <source>
        <dbReference type="EMBL" id="KDQ24087.1"/>
    </source>
</evidence>
<dbReference type="EMBL" id="KL198012">
    <property type="protein sequence ID" value="KDQ24087.1"/>
    <property type="molecule type" value="Genomic_DNA"/>
</dbReference>
<accession>A0A067NJ07</accession>
<dbReference type="OrthoDB" id="2795673at2759"/>
<protein>
    <recommendedName>
        <fullName evidence="3">F-box domain-containing protein</fullName>
    </recommendedName>
</protein>
<dbReference type="AlphaFoldDB" id="A0A067NJ07"/>
<evidence type="ECO:0008006" key="3">
    <source>
        <dbReference type="Google" id="ProtNLM"/>
    </source>
</evidence>